<name>A0A6I1DXD3_9FLAO</name>
<dbReference type="OrthoDB" id="1367720at2"/>
<evidence type="ECO:0000256" key="1">
    <source>
        <dbReference type="SAM" id="MobiDB-lite"/>
    </source>
</evidence>
<dbReference type="EMBL" id="WELG01000001">
    <property type="protein sequence ID" value="KAB7530133.1"/>
    <property type="molecule type" value="Genomic_DNA"/>
</dbReference>
<feature type="transmembrane region" description="Helical" evidence="2">
    <location>
        <begin position="21"/>
        <end position="42"/>
    </location>
</feature>
<protein>
    <submittedName>
        <fullName evidence="3">Uncharacterized protein</fullName>
    </submittedName>
</protein>
<sequence>MYSKVAVVLPYHSKSPTMKKFIFYTILFSLLFAFQSCGPVIVSHRLADPPPPWFYPHRVEAVRYVFFPEINIYYDLSSRAYIYLDGGIWIRRTVLPSRYQSYNLSRLRYERIRNYYDDDIQRYHQDKNTNRGRSNTSTGRRGK</sequence>
<reference evidence="3 4" key="1">
    <citation type="submission" date="2019-10" db="EMBL/GenBank/DDBJ databases">
        <title>Muricauda olearia CL-SS4 JCM15563 genome.</title>
        <authorList>
            <person name="Liu L."/>
        </authorList>
    </citation>
    <scope>NUCLEOTIDE SEQUENCE [LARGE SCALE GENOMIC DNA]</scope>
    <source>
        <strain evidence="3 4">CL-SS4</strain>
    </source>
</reference>
<dbReference type="AlphaFoldDB" id="A0A6I1DXD3"/>
<proteinExistence type="predicted"/>
<dbReference type="Proteomes" id="UP000429785">
    <property type="component" value="Unassembled WGS sequence"/>
</dbReference>
<evidence type="ECO:0000313" key="4">
    <source>
        <dbReference type="Proteomes" id="UP000429785"/>
    </source>
</evidence>
<evidence type="ECO:0000313" key="3">
    <source>
        <dbReference type="EMBL" id="KAB7530133.1"/>
    </source>
</evidence>
<gene>
    <name evidence="3" type="ORF">F8C76_01040</name>
</gene>
<evidence type="ECO:0000256" key="2">
    <source>
        <dbReference type="SAM" id="Phobius"/>
    </source>
</evidence>
<keyword evidence="2" id="KW-0812">Transmembrane</keyword>
<organism evidence="3 4">
    <name type="scientific">Flagellimonas olearia</name>
    <dbReference type="NCBI Taxonomy" id="552546"/>
    <lineage>
        <taxon>Bacteria</taxon>
        <taxon>Pseudomonadati</taxon>
        <taxon>Bacteroidota</taxon>
        <taxon>Flavobacteriia</taxon>
        <taxon>Flavobacteriales</taxon>
        <taxon>Flavobacteriaceae</taxon>
        <taxon>Flagellimonas</taxon>
    </lineage>
</organism>
<comment type="caution">
    <text evidence="3">The sequence shown here is derived from an EMBL/GenBank/DDBJ whole genome shotgun (WGS) entry which is preliminary data.</text>
</comment>
<keyword evidence="2" id="KW-0472">Membrane</keyword>
<feature type="compositionally biased region" description="Low complexity" evidence="1">
    <location>
        <begin position="131"/>
        <end position="143"/>
    </location>
</feature>
<accession>A0A6I1DXD3</accession>
<keyword evidence="2" id="KW-1133">Transmembrane helix</keyword>
<feature type="region of interest" description="Disordered" evidence="1">
    <location>
        <begin position="123"/>
        <end position="143"/>
    </location>
</feature>